<organism evidence="3">
    <name type="scientific">uncultured virus</name>
    <dbReference type="NCBI Taxonomy" id="340016"/>
    <lineage>
        <taxon>Viruses</taxon>
        <taxon>environmental samples</taxon>
    </lineage>
</organism>
<reference evidence="3" key="1">
    <citation type="submission" date="2016-10" db="EMBL/GenBank/DDBJ databases">
        <authorList>
            <person name="Varghese N."/>
        </authorList>
    </citation>
    <scope>NUCLEOTIDE SEQUENCE</scope>
</reference>
<dbReference type="EMBL" id="KY052831">
    <property type="protein sequence ID" value="ASF00353.1"/>
    <property type="molecule type" value="Genomic_DNA"/>
</dbReference>
<evidence type="ECO:0000313" key="3">
    <source>
        <dbReference type="EMBL" id="ASF00353.1"/>
    </source>
</evidence>
<accession>A0A218MM52</accession>
<name>A0A218MM52_9VIRU</name>
<reference evidence="3" key="2">
    <citation type="journal article" date="2017" name="Nat. Commun.">
        <title>Single-virus genomics reveals hidden cosmopolitan and abundant viruses.</title>
        <authorList>
            <person name="Martinez-Hernandez F."/>
            <person name="Fornas O."/>
            <person name="Lluesma Gomez M."/>
            <person name="Bolduc B."/>
            <person name="de la Cruz Pena M.J."/>
            <person name="Martinez J.M."/>
            <person name="Anton J."/>
            <person name="Gasol J.M."/>
            <person name="Rosselli R."/>
            <person name="Rodriguez-Valera F."/>
            <person name="Sullivan M.B."/>
            <person name="Acinas S.G."/>
            <person name="Martinez-Garcia M."/>
        </authorList>
    </citation>
    <scope>NUCLEOTIDE SEQUENCE</scope>
</reference>
<evidence type="ECO:0000256" key="1">
    <source>
        <dbReference type="SAM" id="Coils"/>
    </source>
</evidence>
<feature type="compositionally biased region" description="Basic and acidic residues" evidence="2">
    <location>
        <begin position="781"/>
        <end position="801"/>
    </location>
</feature>
<feature type="region of interest" description="Disordered" evidence="2">
    <location>
        <begin position="763"/>
        <end position="810"/>
    </location>
</feature>
<keyword evidence="1" id="KW-0175">Coiled coil</keyword>
<evidence type="ECO:0000256" key="2">
    <source>
        <dbReference type="SAM" id="MobiDB-lite"/>
    </source>
</evidence>
<feature type="coiled-coil region" evidence="1">
    <location>
        <begin position="668"/>
        <end position="718"/>
    </location>
</feature>
<feature type="region of interest" description="Disordered" evidence="2">
    <location>
        <begin position="1"/>
        <end position="21"/>
    </location>
</feature>
<proteinExistence type="predicted"/>
<sequence>MNKYKGSKNFPNPLATQEEKESKEYGVKYAKAIESQWGTRNNSESIFSKRHHMFEKNRKYANGTQDTNIYKKLLNNLDPNSGDGSLINIDYTPVPILPKFVKILVNKVLSKDPYPNLEAVDPFSSSEKNKAKKRIEDQIKNKKELMAFKEATGTVLDIDPNELPDTEEEAEIYINNNIKSDAEIAAQIATNMTLSWNSFNDSVFRRCVNDLVALGMCVVKRSNDPNYGINTKYVDPKNFIHSSTEDPYFGDMVYAGHVTSMPIQELKRIAGDELTEKDYEEIAKKTKGYNSNSYIDTRMGKRVYEYDEYMVDVLEFEFISVDCMHYEEKENRFGNRNFFYEGFSYKERKSSVFERKGHHMEVENVYKGYYVLGCNKLFGYGRANNVPKNIHDISKSNLSYSVVATNIQDQMPKSMVDSCVGFADMLQLTHLKIQQAVAKSKPDGLIIDIEGLENVQLGKGGELQPLDLHDIYEQTGVFYYRSKNPEGGFQNPPIREIGNTIRNINELIGLYNHYLRMIRDVTGINEVVDASTPKGDALVGVQQQAIAASNNATYDITNASLILYKKVCKDIIKCLQILPEESVISEVYRNAIGEHNMAILSGFSDLPMYNFGVQVQKNMEDKDRAFLEQNIQIALSQKEIDLEDAMAIRDLKDVNQAERLLITRRKKRMQLQQQIAQQNSQAQAQQAQEAAMAASQARQQELQMEAQLESEKMKLKAQLDMQVSQMQHEFNKEIQIIKAQATLGFRTEEQEFKEKLEVLKEDRKDERVDQQAVKQSKLISQRKDQRGELNEQQDVQKRASTELEQLLKPM</sequence>
<protein>
    <submittedName>
        <fullName evidence="3">Putative structural protein</fullName>
    </submittedName>
</protein>